<evidence type="ECO:0000313" key="2">
    <source>
        <dbReference type="EMBL" id="MBP0047831.1"/>
    </source>
</evidence>
<gene>
    <name evidence="2" type="ORF">H9C73_03705</name>
</gene>
<evidence type="ECO:0000259" key="1">
    <source>
        <dbReference type="Pfam" id="PF18050"/>
    </source>
</evidence>
<reference evidence="2 3" key="1">
    <citation type="submission" date="2020-09" db="EMBL/GenBank/DDBJ databases">
        <authorList>
            <person name="Tanuku N.R.S."/>
        </authorList>
    </citation>
    <scope>NUCLEOTIDE SEQUENCE [LARGE SCALE GENOMIC DNA]</scope>
    <source>
        <strain evidence="2 3">AK62</strain>
    </source>
</reference>
<accession>A0ABS3Z7Z0</accession>
<dbReference type="InterPro" id="IPR029000">
    <property type="entry name" value="Cyclophilin-like_dom_sf"/>
</dbReference>
<protein>
    <recommendedName>
        <fullName evidence="1">Cyclophilin-like domain-containing protein</fullName>
    </recommendedName>
</protein>
<keyword evidence="3" id="KW-1185">Reference proteome</keyword>
<feature type="domain" description="Cyclophilin-like" evidence="1">
    <location>
        <begin position="7"/>
        <end position="113"/>
    </location>
</feature>
<dbReference type="InterPro" id="IPR041183">
    <property type="entry name" value="Cyclophilin-like"/>
</dbReference>
<dbReference type="Pfam" id="PF18050">
    <property type="entry name" value="Cyclophil_like2"/>
    <property type="match status" value="1"/>
</dbReference>
<dbReference type="EMBL" id="JACVEW010000004">
    <property type="protein sequence ID" value="MBP0047831.1"/>
    <property type="molecule type" value="Genomic_DNA"/>
</dbReference>
<name>A0ABS3Z7Z0_9GAMM</name>
<evidence type="ECO:0000313" key="3">
    <source>
        <dbReference type="Proteomes" id="UP000810171"/>
    </source>
</evidence>
<dbReference type="Gene3D" id="2.40.100.20">
    <property type="match status" value="1"/>
</dbReference>
<dbReference type="SUPFAM" id="SSF50891">
    <property type="entry name" value="Cyclophilin-like"/>
    <property type="match status" value="1"/>
</dbReference>
<sequence>MKIAIIHEDQRLTATLTDTPAARHFAELLPLALTLTDYAATEKVADLPATLPTQGSPKGMDPSVGDLTYYAPWGNLAIFYRDFGYANGLISLGRIEGGLGFLERPGPIAVRFERLPTE</sequence>
<proteinExistence type="predicted"/>
<comment type="caution">
    <text evidence="2">The sequence shown here is derived from an EMBL/GenBank/DDBJ whole genome shotgun (WGS) entry which is preliminary data.</text>
</comment>
<dbReference type="Proteomes" id="UP000810171">
    <property type="component" value="Unassembled WGS sequence"/>
</dbReference>
<organism evidence="2 3">
    <name type="scientific">Marinobacterium alkalitolerans</name>
    <dbReference type="NCBI Taxonomy" id="1542925"/>
    <lineage>
        <taxon>Bacteria</taxon>
        <taxon>Pseudomonadati</taxon>
        <taxon>Pseudomonadota</taxon>
        <taxon>Gammaproteobacteria</taxon>
        <taxon>Oceanospirillales</taxon>
        <taxon>Oceanospirillaceae</taxon>
        <taxon>Marinobacterium</taxon>
    </lineage>
</organism>